<dbReference type="InParanoid" id="A0A5C3P0A1"/>
<gene>
    <name evidence="1" type="ORF">K466DRAFT_442699</name>
</gene>
<organism evidence="1 2">
    <name type="scientific">Polyporus arcularius HHB13444</name>
    <dbReference type="NCBI Taxonomy" id="1314778"/>
    <lineage>
        <taxon>Eukaryota</taxon>
        <taxon>Fungi</taxon>
        <taxon>Dikarya</taxon>
        <taxon>Basidiomycota</taxon>
        <taxon>Agaricomycotina</taxon>
        <taxon>Agaricomycetes</taxon>
        <taxon>Polyporales</taxon>
        <taxon>Polyporaceae</taxon>
        <taxon>Polyporus</taxon>
    </lineage>
</organism>
<reference evidence="1 2" key="1">
    <citation type="journal article" date="2019" name="Nat. Ecol. Evol.">
        <title>Megaphylogeny resolves global patterns of mushroom evolution.</title>
        <authorList>
            <person name="Varga T."/>
            <person name="Krizsan K."/>
            <person name="Foldi C."/>
            <person name="Dima B."/>
            <person name="Sanchez-Garcia M."/>
            <person name="Sanchez-Ramirez S."/>
            <person name="Szollosi G.J."/>
            <person name="Szarkandi J.G."/>
            <person name="Papp V."/>
            <person name="Albert L."/>
            <person name="Andreopoulos W."/>
            <person name="Angelini C."/>
            <person name="Antonin V."/>
            <person name="Barry K.W."/>
            <person name="Bougher N.L."/>
            <person name="Buchanan P."/>
            <person name="Buyck B."/>
            <person name="Bense V."/>
            <person name="Catcheside P."/>
            <person name="Chovatia M."/>
            <person name="Cooper J."/>
            <person name="Damon W."/>
            <person name="Desjardin D."/>
            <person name="Finy P."/>
            <person name="Geml J."/>
            <person name="Haridas S."/>
            <person name="Hughes K."/>
            <person name="Justo A."/>
            <person name="Karasinski D."/>
            <person name="Kautmanova I."/>
            <person name="Kiss B."/>
            <person name="Kocsube S."/>
            <person name="Kotiranta H."/>
            <person name="LaButti K.M."/>
            <person name="Lechner B.E."/>
            <person name="Liimatainen K."/>
            <person name="Lipzen A."/>
            <person name="Lukacs Z."/>
            <person name="Mihaltcheva S."/>
            <person name="Morgado L.N."/>
            <person name="Niskanen T."/>
            <person name="Noordeloos M.E."/>
            <person name="Ohm R.A."/>
            <person name="Ortiz-Santana B."/>
            <person name="Ovrebo C."/>
            <person name="Racz N."/>
            <person name="Riley R."/>
            <person name="Savchenko A."/>
            <person name="Shiryaev A."/>
            <person name="Soop K."/>
            <person name="Spirin V."/>
            <person name="Szebenyi C."/>
            <person name="Tomsovsky M."/>
            <person name="Tulloss R.E."/>
            <person name="Uehling J."/>
            <person name="Grigoriev I.V."/>
            <person name="Vagvolgyi C."/>
            <person name="Papp T."/>
            <person name="Martin F.M."/>
            <person name="Miettinen O."/>
            <person name="Hibbett D.S."/>
            <person name="Nagy L.G."/>
        </authorList>
    </citation>
    <scope>NUCLEOTIDE SEQUENCE [LARGE SCALE GENOMIC DNA]</scope>
    <source>
        <strain evidence="1 2">HHB13444</strain>
    </source>
</reference>
<name>A0A5C3P0A1_9APHY</name>
<dbReference type="Proteomes" id="UP000308197">
    <property type="component" value="Unassembled WGS sequence"/>
</dbReference>
<evidence type="ECO:0000313" key="1">
    <source>
        <dbReference type="EMBL" id="TFK79173.1"/>
    </source>
</evidence>
<proteinExistence type="predicted"/>
<evidence type="ECO:0000313" key="2">
    <source>
        <dbReference type="Proteomes" id="UP000308197"/>
    </source>
</evidence>
<accession>A0A5C3P0A1</accession>
<feature type="non-terminal residue" evidence="1">
    <location>
        <position position="1"/>
    </location>
</feature>
<sequence length="86" mass="9612">VESTGRLDIGMSWSEDDFTSLIVHREGRLVKGWPPHIPFGDPGSIPGGVKTLTTLLEGWRSGEIRFVKATAEDLRRARRDRKSVLP</sequence>
<dbReference type="AlphaFoldDB" id="A0A5C3P0A1"/>
<feature type="non-terminal residue" evidence="1">
    <location>
        <position position="86"/>
    </location>
</feature>
<keyword evidence="2" id="KW-1185">Reference proteome</keyword>
<dbReference type="EMBL" id="ML212139">
    <property type="protein sequence ID" value="TFK79173.1"/>
    <property type="molecule type" value="Genomic_DNA"/>
</dbReference>
<protein>
    <submittedName>
        <fullName evidence="1">Uncharacterized protein</fullName>
    </submittedName>
</protein>